<dbReference type="InterPro" id="IPR040102">
    <property type="entry name" value="WDR41"/>
</dbReference>
<dbReference type="Proteomes" id="UP000007799">
    <property type="component" value="Unassembled WGS sequence"/>
</dbReference>
<dbReference type="PANTHER" id="PTHR22805:SF2">
    <property type="entry name" value="WD REPEAT-CONTAINING PROTEIN 41"/>
    <property type="match status" value="1"/>
</dbReference>
<feature type="region of interest" description="Disordered" evidence="2">
    <location>
        <begin position="449"/>
        <end position="469"/>
    </location>
</feature>
<dbReference type="KEGG" id="sre:PTSG_05042"/>
<feature type="compositionally biased region" description="Basic and acidic residues" evidence="2">
    <location>
        <begin position="40"/>
        <end position="57"/>
    </location>
</feature>
<reference evidence="3" key="1">
    <citation type="submission" date="2009-08" db="EMBL/GenBank/DDBJ databases">
        <title>Annotation of Salpingoeca rosetta.</title>
        <authorList>
            <consortium name="The Broad Institute Genome Sequencing Platform"/>
            <person name="Russ C."/>
            <person name="Cuomo C."/>
            <person name="Burger G."/>
            <person name="Gray M.W."/>
            <person name="Holland P.W.H."/>
            <person name="King N."/>
            <person name="Lang F.B.F."/>
            <person name="Roger A.J."/>
            <person name="Ruiz-Trillo I."/>
            <person name="Young S.K."/>
            <person name="Zeng Q."/>
            <person name="Gargeya S."/>
            <person name="Alvarado L."/>
            <person name="Berlin A."/>
            <person name="Chapman S.B."/>
            <person name="Chen Z."/>
            <person name="Freedman E."/>
            <person name="Gellesch M."/>
            <person name="Goldberg J."/>
            <person name="Griggs A."/>
            <person name="Gujja S."/>
            <person name="Heilman E."/>
            <person name="Heiman D."/>
            <person name="Howarth C."/>
            <person name="Mehta T."/>
            <person name="Neiman D."/>
            <person name="Pearson M."/>
            <person name="Roberts A."/>
            <person name="Saif S."/>
            <person name="Shea T."/>
            <person name="Shenoy N."/>
            <person name="Sisk P."/>
            <person name="Stolte C."/>
            <person name="Sykes S."/>
            <person name="White J."/>
            <person name="Yandava C."/>
            <person name="Haas B."/>
            <person name="Nusbaum C."/>
            <person name="Birren B."/>
        </authorList>
    </citation>
    <scope>NUCLEOTIDE SEQUENCE [LARGE SCALE GENOMIC DNA]</scope>
    <source>
        <strain evidence="3">ATCC 50818</strain>
    </source>
</reference>
<keyword evidence="4" id="KW-1185">Reference proteome</keyword>
<dbReference type="GeneID" id="16074941"/>
<organism evidence="4">
    <name type="scientific">Salpingoeca rosetta (strain ATCC 50818 / BSB-021)</name>
    <dbReference type="NCBI Taxonomy" id="946362"/>
    <lineage>
        <taxon>Eukaryota</taxon>
        <taxon>Choanoflagellata</taxon>
        <taxon>Craspedida</taxon>
        <taxon>Salpingoecidae</taxon>
        <taxon>Salpingoeca</taxon>
    </lineage>
</organism>
<dbReference type="STRING" id="946362.F2U9C7"/>
<dbReference type="PROSITE" id="PS50294">
    <property type="entry name" value="WD_REPEATS_REGION"/>
    <property type="match status" value="1"/>
</dbReference>
<dbReference type="GO" id="GO:0010506">
    <property type="term" value="P:regulation of autophagy"/>
    <property type="evidence" value="ECO:0007669"/>
    <property type="project" value="InterPro"/>
</dbReference>
<sequence length="543" mass="59934">MQSLREALFRRSEEPASSTSTTTTDGSSSPASSSSSAPHTGKEQDAKHKPHAQDDGTHAQSPKKATPRAKAVQQEQRSRSSSLSAMWRRTIGSSERTEQEVARTLLSLNPFTEVQLLIPDSASVTKLLKLDDHRLLSVSENTAQVWSTDHAQLLSTLQSHTRPITCAAMVHKTVVTASHDETIRLWDPSCGECRNTISVPDDVIRVLAPVNDTTFCCGGQQLYVFSCHGKLVAKAPQENPDLAFHTLLVLRRNQTILGVVTDSHQIWEIALDGEGTLAPYVSGDHREHGSILKPRQLKRDHERPITCLAEITENLFASGCKDGSVFLWLARSLTLCKVLVNAPEVFYDEATKLYTRSVNFILPLPNQHAAIALKNGFLVVSIQDRTVCAEVEDAHLGEIHKMALIHNGHFLLTCSSDAVKLWCISQFALNAAPRSGEQMCKLLVQSLSTAENPPPGQQHTTHDTGALPRPLRKNMGTLDPHRPLCIGEMKVHADPIADCETISSYMFATCSSEQMICLWKNGAYSWRNANLLATRELKDSFRF</sequence>
<feature type="repeat" description="WD" evidence="1">
    <location>
        <begin position="157"/>
        <end position="196"/>
    </location>
</feature>
<dbReference type="RefSeq" id="XP_004994360.1">
    <property type="nucleotide sequence ID" value="XM_004994303.1"/>
</dbReference>
<evidence type="ECO:0000313" key="4">
    <source>
        <dbReference type="Proteomes" id="UP000007799"/>
    </source>
</evidence>
<evidence type="ECO:0000256" key="2">
    <source>
        <dbReference type="SAM" id="MobiDB-lite"/>
    </source>
</evidence>
<name>F2U9C7_SALR5</name>
<dbReference type="InterPro" id="IPR015943">
    <property type="entry name" value="WD40/YVTN_repeat-like_dom_sf"/>
</dbReference>
<dbReference type="AlphaFoldDB" id="F2U9C7"/>
<evidence type="ECO:0000256" key="1">
    <source>
        <dbReference type="PROSITE-ProRule" id="PRU00221"/>
    </source>
</evidence>
<dbReference type="OMA" id="ICLWKNG"/>
<proteinExistence type="predicted"/>
<gene>
    <name evidence="3" type="ORF">PTSG_05042</name>
</gene>
<keyword evidence="1" id="KW-0853">WD repeat</keyword>
<dbReference type="PROSITE" id="PS50082">
    <property type="entry name" value="WD_REPEATS_2"/>
    <property type="match status" value="1"/>
</dbReference>
<feature type="compositionally biased region" description="Low complexity" evidence="2">
    <location>
        <begin position="79"/>
        <end position="89"/>
    </location>
</feature>
<dbReference type="EMBL" id="GL832965">
    <property type="protein sequence ID" value="EGD73330.1"/>
    <property type="molecule type" value="Genomic_DNA"/>
</dbReference>
<dbReference type="PANTHER" id="PTHR22805">
    <property type="entry name" value="WDR41-RELATED"/>
    <property type="match status" value="1"/>
</dbReference>
<dbReference type="SMART" id="SM00320">
    <property type="entry name" value="WD40"/>
    <property type="match status" value="5"/>
</dbReference>
<protein>
    <submittedName>
        <fullName evidence="3">Uncharacterized protein</fullName>
    </submittedName>
</protein>
<accession>F2U9C7</accession>
<dbReference type="InterPro" id="IPR001680">
    <property type="entry name" value="WD40_rpt"/>
</dbReference>
<dbReference type="eggNOG" id="ENOG502QURA">
    <property type="taxonomic scope" value="Eukaryota"/>
</dbReference>
<dbReference type="InterPro" id="IPR036322">
    <property type="entry name" value="WD40_repeat_dom_sf"/>
</dbReference>
<dbReference type="InParanoid" id="F2U9C7"/>
<dbReference type="FunCoup" id="F2U9C7">
    <property type="interactions" value="441"/>
</dbReference>
<feature type="compositionally biased region" description="Low complexity" evidence="2">
    <location>
        <begin position="15"/>
        <end position="38"/>
    </location>
</feature>
<dbReference type="SUPFAM" id="SSF50978">
    <property type="entry name" value="WD40 repeat-like"/>
    <property type="match status" value="1"/>
</dbReference>
<evidence type="ECO:0000313" key="3">
    <source>
        <dbReference type="EMBL" id="EGD73330.1"/>
    </source>
</evidence>
<dbReference type="Pfam" id="PF25178">
    <property type="entry name" value="Beta-prop_WDR41"/>
    <property type="match status" value="1"/>
</dbReference>
<dbReference type="OrthoDB" id="273067at2759"/>
<feature type="region of interest" description="Disordered" evidence="2">
    <location>
        <begin position="1"/>
        <end position="98"/>
    </location>
</feature>
<dbReference type="Gene3D" id="2.130.10.10">
    <property type="entry name" value="YVTN repeat-like/Quinoprotein amine dehydrogenase"/>
    <property type="match status" value="2"/>
</dbReference>